<dbReference type="EC" id="2.5.1.18" evidence="2"/>
<dbReference type="PROSITE" id="PS50405">
    <property type="entry name" value="GST_CTER"/>
    <property type="match status" value="1"/>
</dbReference>
<keyword evidence="2" id="KW-0808">Transferase</keyword>
<name>A0A3B0SZH0_9ZZZZ</name>
<accession>A0A3B0SZH0</accession>
<dbReference type="EMBL" id="UOEF01000297">
    <property type="protein sequence ID" value="VAW00166.1"/>
    <property type="molecule type" value="Genomic_DNA"/>
</dbReference>
<sequence length="77" mass="8615">HWMKRGFDALEIQAPETGLFGGDAPNLADICLIPQLYNARRFGMDLVDYPKLLRIDAECAALEAFKKSTPEMAKEMA</sequence>
<protein>
    <submittedName>
        <fullName evidence="2">Maleylacetoacetate isomerase @ Glutathione S-transferase, zeta</fullName>
        <ecNumber evidence="2">2.5.1.18</ecNumber>
        <ecNumber evidence="2">5.2.1.2</ecNumber>
    </submittedName>
</protein>
<dbReference type="GO" id="GO:0006749">
    <property type="term" value="P:glutathione metabolic process"/>
    <property type="evidence" value="ECO:0007669"/>
    <property type="project" value="TreeGrafter"/>
</dbReference>
<evidence type="ECO:0000259" key="1">
    <source>
        <dbReference type="PROSITE" id="PS50405"/>
    </source>
</evidence>
<proteinExistence type="predicted"/>
<keyword evidence="2" id="KW-0413">Isomerase</keyword>
<gene>
    <name evidence="2" type="ORF">MNBD_ALPHA04-690</name>
</gene>
<dbReference type="Gene3D" id="1.20.1050.10">
    <property type="match status" value="1"/>
</dbReference>
<dbReference type="PANTHER" id="PTHR42673:SF21">
    <property type="entry name" value="GLUTATHIONE S-TRANSFERASE YFCF"/>
    <property type="match status" value="1"/>
</dbReference>
<dbReference type="InterPro" id="IPR036282">
    <property type="entry name" value="Glutathione-S-Trfase_C_sf"/>
</dbReference>
<dbReference type="InterPro" id="IPR010987">
    <property type="entry name" value="Glutathione-S-Trfase_C-like"/>
</dbReference>
<feature type="non-terminal residue" evidence="2">
    <location>
        <position position="1"/>
    </location>
</feature>
<dbReference type="PANTHER" id="PTHR42673">
    <property type="entry name" value="MALEYLACETOACETATE ISOMERASE"/>
    <property type="match status" value="1"/>
</dbReference>
<dbReference type="GO" id="GO:0004364">
    <property type="term" value="F:glutathione transferase activity"/>
    <property type="evidence" value="ECO:0007669"/>
    <property type="project" value="UniProtKB-EC"/>
</dbReference>
<dbReference type="AlphaFoldDB" id="A0A3B0SZH0"/>
<evidence type="ECO:0000313" key="2">
    <source>
        <dbReference type="EMBL" id="VAW00166.1"/>
    </source>
</evidence>
<dbReference type="Pfam" id="PF13410">
    <property type="entry name" value="GST_C_2"/>
    <property type="match status" value="1"/>
</dbReference>
<dbReference type="GO" id="GO:0006559">
    <property type="term" value="P:L-phenylalanine catabolic process"/>
    <property type="evidence" value="ECO:0007669"/>
    <property type="project" value="TreeGrafter"/>
</dbReference>
<organism evidence="2">
    <name type="scientific">hydrothermal vent metagenome</name>
    <dbReference type="NCBI Taxonomy" id="652676"/>
    <lineage>
        <taxon>unclassified sequences</taxon>
        <taxon>metagenomes</taxon>
        <taxon>ecological metagenomes</taxon>
    </lineage>
</organism>
<feature type="domain" description="GST C-terminal" evidence="1">
    <location>
        <begin position="1"/>
        <end position="77"/>
    </location>
</feature>
<dbReference type="GO" id="GO:0016034">
    <property type="term" value="F:maleylacetoacetate isomerase activity"/>
    <property type="evidence" value="ECO:0007669"/>
    <property type="project" value="UniProtKB-EC"/>
</dbReference>
<dbReference type="EC" id="5.2.1.2" evidence="2"/>
<reference evidence="2" key="1">
    <citation type="submission" date="2018-06" db="EMBL/GenBank/DDBJ databases">
        <authorList>
            <person name="Zhirakovskaya E."/>
        </authorList>
    </citation>
    <scope>NUCLEOTIDE SEQUENCE</scope>
</reference>
<dbReference type="SUPFAM" id="SSF47616">
    <property type="entry name" value="GST C-terminal domain-like"/>
    <property type="match status" value="1"/>
</dbReference>